<dbReference type="Gene3D" id="3.40.50.1110">
    <property type="entry name" value="SGNH hydrolase"/>
    <property type="match status" value="1"/>
</dbReference>
<dbReference type="InterPro" id="IPR001087">
    <property type="entry name" value="GDSL"/>
</dbReference>
<keyword evidence="6" id="KW-1185">Reference proteome</keyword>
<keyword evidence="4" id="KW-0732">Signal</keyword>
<dbReference type="Pfam" id="PF00657">
    <property type="entry name" value="Lipase_GDSL"/>
    <property type="match status" value="1"/>
</dbReference>
<dbReference type="PANTHER" id="PTHR45648:SF57">
    <property type="entry name" value="GDSL ESTERASE_LIPASE"/>
    <property type="match status" value="1"/>
</dbReference>
<proteinExistence type="inferred from homology"/>
<dbReference type="InterPro" id="IPR051058">
    <property type="entry name" value="GDSL_Est/Lipase"/>
</dbReference>
<comment type="similarity">
    <text evidence="1">Belongs to the 'GDSL' lipolytic enzyme family.</text>
</comment>
<keyword evidence="2" id="KW-0378">Hydrolase</keyword>
<evidence type="ECO:0000313" key="6">
    <source>
        <dbReference type="Proteomes" id="UP001054889"/>
    </source>
</evidence>
<dbReference type="InterPro" id="IPR035669">
    <property type="entry name" value="SGNH_plant_lipase-like"/>
</dbReference>
<evidence type="ECO:0000256" key="1">
    <source>
        <dbReference type="ARBA" id="ARBA00008668"/>
    </source>
</evidence>
<sequence length="371" mass="39880">MASRDGASCALVALCLLMQLALPQAATTEPLVPAMFVFGDSTVDVGNNNYLKNCSIDCKADHPRYGVDYLDQAPTGRFSNGHNLADQLAQLLGFAESPPPFLSLREESRIPQMMSTGINFASGGSGILDGTGQHLCGVVLPMSEQVGNFSSLVKSANQTAADLVSKSLFFISVGSNDFFEYLGAKHSPNATEFLQLLVSSYSTNLKGLYAAGARKFSVVSPSLVGCVPSQRLVANQTKDFDRFNCLAPANNLSYLLYPEIASMLDDLSTQLPGMNYSLGDSIRMAELVFNNTHTPNIGFTMLDSACCGKGDFGASACNVSVPLCKNRSSYLFFDRFHPTENASRFTATELFSDPGKFVHPINVQQLVASHP</sequence>
<reference evidence="5" key="2">
    <citation type="submission" date="2021-12" db="EMBL/GenBank/DDBJ databases">
        <title>Resequencing data analysis of finger millet.</title>
        <authorList>
            <person name="Hatakeyama M."/>
            <person name="Aluri S."/>
            <person name="Balachadran M.T."/>
            <person name="Sivarajan S.R."/>
            <person name="Poveda L."/>
            <person name="Shimizu-Inatsugi R."/>
            <person name="Schlapbach R."/>
            <person name="Sreeman S.M."/>
            <person name="Shimizu K.K."/>
        </authorList>
    </citation>
    <scope>NUCLEOTIDE SEQUENCE</scope>
</reference>
<comment type="caution">
    <text evidence="5">The sequence shown here is derived from an EMBL/GenBank/DDBJ whole genome shotgun (WGS) entry which is preliminary data.</text>
</comment>
<feature type="signal peptide" evidence="4">
    <location>
        <begin position="1"/>
        <end position="25"/>
    </location>
</feature>
<name>A0AAV5CV71_ELECO</name>
<evidence type="ECO:0000256" key="3">
    <source>
        <dbReference type="ARBA" id="ARBA00022963"/>
    </source>
</evidence>
<evidence type="ECO:0008006" key="7">
    <source>
        <dbReference type="Google" id="ProtNLM"/>
    </source>
</evidence>
<keyword evidence="3" id="KW-0443">Lipid metabolism</keyword>
<accession>A0AAV5CV71</accession>
<evidence type="ECO:0000256" key="2">
    <source>
        <dbReference type="ARBA" id="ARBA00022801"/>
    </source>
</evidence>
<gene>
    <name evidence="5" type="primary">ga19389</name>
    <name evidence="5" type="ORF">PR202_ga19389</name>
</gene>
<organism evidence="5 6">
    <name type="scientific">Eleusine coracana subsp. coracana</name>
    <dbReference type="NCBI Taxonomy" id="191504"/>
    <lineage>
        <taxon>Eukaryota</taxon>
        <taxon>Viridiplantae</taxon>
        <taxon>Streptophyta</taxon>
        <taxon>Embryophyta</taxon>
        <taxon>Tracheophyta</taxon>
        <taxon>Spermatophyta</taxon>
        <taxon>Magnoliopsida</taxon>
        <taxon>Liliopsida</taxon>
        <taxon>Poales</taxon>
        <taxon>Poaceae</taxon>
        <taxon>PACMAD clade</taxon>
        <taxon>Chloridoideae</taxon>
        <taxon>Cynodonteae</taxon>
        <taxon>Eleusininae</taxon>
        <taxon>Eleusine</taxon>
    </lineage>
</organism>
<protein>
    <recommendedName>
        <fullName evidence="7">GDSL esterase/lipase</fullName>
    </recommendedName>
</protein>
<dbReference type="EMBL" id="BQKI01000009">
    <property type="protein sequence ID" value="GJN02071.1"/>
    <property type="molecule type" value="Genomic_DNA"/>
</dbReference>
<feature type="chain" id="PRO_5043428017" description="GDSL esterase/lipase" evidence="4">
    <location>
        <begin position="26"/>
        <end position="371"/>
    </location>
</feature>
<dbReference type="PANTHER" id="PTHR45648">
    <property type="entry name" value="GDSL LIPASE/ACYLHYDROLASE FAMILY PROTEIN (AFU_ORTHOLOGUE AFUA_4G14700)"/>
    <property type="match status" value="1"/>
</dbReference>
<reference evidence="5" key="1">
    <citation type="journal article" date="2018" name="DNA Res.">
        <title>Multiple hybrid de novo genome assembly of finger millet, an orphan allotetraploid crop.</title>
        <authorList>
            <person name="Hatakeyama M."/>
            <person name="Aluri S."/>
            <person name="Balachadran M.T."/>
            <person name="Sivarajan S.R."/>
            <person name="Patrignani A."/>
            <person name="Gruter S."/>
            <person name="Poveda L."/>
            <person name="Shimizu-Inatsugi R."/>
            <person name="Baeten J."/>
            <person name="Francoijs K.J."/>
            <person name="Nataraja K.N."/>
            <person name="Reddy Y.A.N."/>
            <person name="Phadnis S."/>
            <person name="Ravikumar R.L."/>
            <person name="Schlapbach R."/>
            <person name="Sreeman S.M."/>
            <person name="Shimizu K.K."/>
        </authorList>
    </citation>
    <scope>NUCLEOTIDE SEQUENCE</scope>
</reference>
<dbReference type="CDD" id="cd01837">
    <property type="entry name" value="SGNH_plant_lipase_like"/>
    <property type="match status" value="1"/>
</dbReference>
<dbReference type="AlphaFoldDB" id="A0AAV5CV71"/>
<evidence type="ECO:0000313" key="5">
    <source>
        <dbReference type="EMBL" id="GJN02071.1"/>
    </source>
</evidence>
<keyword evidence="3" id="KW-0442">Lipid degradation</keyword>
<evidence type="ECO:0000256" key="4">
    <source>
        <dbReference type="SAM" id="SignalP"/>
    </source>
</evidence>
<dbReference type="GO" id="GO:0016788">
    <property type="term" value="F:hydrolase activity, acting on ester bonds"/>
    <property type="evidence" value="ECO:0007669"/>
    <property type="project" value="InterPro"/>
</dbReference>
<dbReference type="GO" id="GO:0016042">
    <property type="term" value="P:lipid catabolic process"/>
    <property type="evidence" value="ECO:0007669"/>
    <property type="project" value="UniProtKB-KW"/>
</dbReference>
<dbReference type="InterPro" id="IPR036514">
    <property type="entry name" value="SGNH_hydro_sf"/>
</dbReference>
<dbReference type="Proteomes" id="UP001054889">
    <property type="component" value="Unassembled WGS sequence"/>
</dbReference>